<dbReference type="SUPFAM" id="SSF46785">
    <property type="entry name" value="Winged helix' DNA-binding domain"/>
    <property type="match status" value="1"/>
</dbReference>
<gene>
    <name evidence="6" type="ORF">HNR78_002398</name>
</gene>
<dbReference type="Gene3D" id="1.10.10.10">
    <property type="entry name" value="Winged helix-like DNA-binding domain superfamily/Winged helix DNA-binding domain"/>
    <property type="match status" value="1"/>
</dbReference>
<dbReference type="RefSeq" id="WP_062755225.1">
    <property type="nucleotide sequence ID" value="NZ_BDAQ01000009.1"/>
</dbReference>
<keyword evidence="7" id="KW-1185">Reference proteome</keyword>
<dbReference type="SMART" id="SM00346">
    <property type="entry name" value="HTH_ICLR"/>
    <property type="match status" value="1"/>
</dbReference>
<evidence type="ECO:0000256" key="4">
    <source>
        <dbReference type="ARBA" id="ARBA00058938"/>
    </source>
</evidence>
<comment type="caution">
    <text evidence="6">The sequence shown here is derived from an EMBL/GenBank/DDBJ whole genome shotgun (WGS) entry which is preliminary data.</text>
</comment>
<dbReference type="InterPro" id="IPR036388">
    <property type="entry name" value="WH-like_DNA-bd_sf"/>
</dbReference>
<dbReference type="EMBL" id="JACICZ010000009">
    <property type="protein sequence ID" value="MBB3869501.1"/>
    <property type="molecule type" value="Genomic_DNA"/>
</dbReference>
<evidence type="ECO:0000256" key="3">
    <source>
        <dbReference type="ARBA" id="ARBA00023163"/>
    </source>
</evidence>
<dbReference type="AlphaFoldDB" id="A0A6G9J6D0"/>
<evidence type="ECO:0000256" key="2">
    <source>
        <dbReference type="ARBA" id="ARBA00023125"/>
    </source>
</evidence>
<organism evidence="6 7">
    <name type="scientific">Parageobacillus toebii NBRC 107807</name>
    <dbReference type="NCBI Taxonomy" id="1223503"/>
    <lineage>
        <taxon>Bacteria</taxon>
        <taxon>Bacillati</taxon>
        <taxon>Bacillota</taxon>
        <taxon>Bacilli</taxon>
        <taxon>Bacillales</taxon>
        <taxon>Anoxybacillaceae</taxon>
        <taxon>Parageobacillus</taxon>
    </lineage>
</organism>
<dbReference type="Pfam" id="PF01614">
    <property type="entry name" value="IclR_C"/>
    <property type="match status" value="1"/>
</dbReference>
<keyword evidence="3" id="KW-0804">Transcription</keyword>
<dbReference type="InterPro" id="IPR011991">
    <property type="entry name" value="ArsR-like_HTH"/>
</dbReference>
<name>A0A6G9J6D0_9BACL</name>
<keyword evidence="2 6" id="KW-0238">DNA-binding</keyword>
<reference evidence="6 7" key="1">
    <citation type="submission" date="2020-08" db="EMBL/GenBank/DDBJ databases">
        <title>Genomic Encyclopedia of Type Strains, Phase IV (KMG-IV): sequencing the most valuable type-strain genomes for metagenomic binning, comparative biology and taxonomic classification.</title>
        <authorList>
            <person name="Goeker M."/>
        </authorList>
    </citation>
    <scope>NUCLEOTIDE SEQUENCE [LARGE SCALE GENOMIC DNA]</scope>
    <source>
        <strain evidence="6 7">DSM 14590</strain>
    </source>
</reference>
<dbReference type="InterPro" id="IPR029016">
    <property type="entry name" value="GAF-like_dom_sf"/>
</dbReference>
<dbReference type="InterPro" id="IPR050707">
    <property type="entry name" value="HTH_MetabolicPath_Reg"/>
</dbReference>
<dbReference type="Gene3D" id="3.30.450.40">
    <property type="match status" value="1"/>
</dbReference>
<dbReference type="SUPFAM" id="SSF55781">
    <property type="entry name" value="GAF domain-like"/>
    <property type="match status" value="1"/>
</dbReference>
<dbReference type="GO" id="GO:0003677">
    <property type="term" value="F:DNA binding"/>
    <property type="evidence" value="ECO:0007669"/>
    <property type="project" value="UniProtKB-KW"/>
</dbReference>
<accession>A0A6G9J6D0</accession>
<dbReference type="InterPro" id="IPR014757">
    <property type="entry name" value="Tscrpt_reg_IclR_C"/>
</dbReference>
<dbReference type="FunFam" id="1.10.10.10:FF:000056">
    <property type="entry name" value="IclR family transcriptional regulator"/>
    <property type="match status" value="1"/>
</dbReference>
<dbReference type="PANTHER" id="PTHR30136:SF24">
    <property type="entry name" value="HTH-TYPE TRANSCRIPTIONAL REPRESSOR ALLR"/>
    <property type="match status" value="1"/>
</dbReference>
<dbReference type="GO" id="GO:0045892">
    <property type="term" value="P:negative regulation of DNA-templated transcription"/>
    <property type="evidence" value="ECO:0007669"/>
    <property type="project" value="TreeGrafter"/>
</dbReference>
<proteinExistence type="predicted"/>
<keyword evidence="1" id="KW-0805">Transcription regulation</keyword>
<dbReference type="Pfam" id="PF09339">
    <property type="entry name" value="HTH_IclR"/>
    <property type="match status" value="1"/>
</dbReference>
<dbReference type="CDD" id="cd00090">
    <property type="entry name" value="HTH_ARSR"/>
    <property type="match status" value="1"/>
</dbReference>
<dbReference type="InterPro" id="IPR036390">
    <property type="entry name" value="WH_DNA-bd_sf"/>
</dbReference>
<protein>
    <recommendedName>
        <fullName evidence="5">Glycerol operon regulatory protein</fullName>
    </recommendedName>
</protein>
<dbReference type="Proteomes" id="UP000613002">
    <property type="component" value="Unassembled WGS sequence"/>
</dbReference>
<evidence type="ECO:0000313" key="7">
    <source>
        <dbReference type="Proteomes" id="UP000613002"/>
    </source>
</evidence>
<dbReference type="InterPro" id="IPR005471">
    <property type="entry name" value="Tscrpt_reg_IclR_N"/>
</dbReference>
<comment type="function">
    <text evidence="4">May be an activator protein for the gylABX operon.</text>
</comment>
<dbReference type="GO" id="GO:0003700">
    <property type="term" value="F:DNA-binding transcription factor activity"/>
    <property type="evidence" value="ECO:0007669"/>
    <property type="project" value="TreeGrafter"/>
</dbReference>
<dbReference type="PROSITE" id="PS51078">
    <property type="entry name" value="ICLR_ED"/>
    <property type="match status" value="1"/>
</dbReference>
<dbReference type="PANTHER" id="PTHR30136">
    <property type="entry name" value="HELIX-TURN-HELIX TRANSCRIPTIONAL REGULATOR, ICLR FAMILY"/>
    <property type="match status" value="1"/>
</dbReference>
<evidence type="ECO:0000256" key="5">
    <source>
        <dbReference type="ARBA" id="ARBA00070406"/>
    </source>
</evidence>
<dbReference type="PROSITE" id="PS51077">
    <property type="entry name" value="HTH_ICLR"/>
    <property type="match status" value="1"/>
</dbReference>
<evidence type="ECO:0000313" key="6">
    <source>
        <dbReference type="EMBL" id="MBB3869501.1"/>
    </source>
</evidence>
<evidence type="ECO:0000256" key="1">
    <source>
        <dbReference type="ARBA" id="ARBA00023015"/>
    </source>
</evidence>
<sequence>MEKYKERTTFSSLENALRLLNLFSMDETELSIANISKRLNIGKSTTHRLLQTLKSEGFIKKDPKTNLYSLGTSLLAMKKIILSRFSICQIAFPFLKELVNLSGESAHIATLWDTDIIYLNKLECDHPVRLLSYIGKRNPAFCTSSGQAILAYQSKDTIENVIKKGLTPFTSKTITSPQKFLEKLSRIKQQGYALSMEELHEGVASISAPIWNRNGEVRYSVSIAGPIQRINENSVPHLAQLVVKTAKLLSLKM</sequence>